<accession>A0ABU8WRI7</accession>
<dbReference type="SUPFAM" id="SSF46689">
    <property type="entry name" value="Homeodomain-like"/>
    <property type="match status" value="1"/>
</dbReference>
<dbReference type="EMBL" id="JBBKZT010000013">
    <property type="protein sequence ID" value="MEJ8850165.1"/>
    <property type="molecule type" value="Genomic_DNA"/>
</dbReference>
<evidence type="ECO:0000256" key="1">
    <source>
        <dbReference type="SAM" id="MobiDB-lite"/>
    </source>
</evidence>
<reference evidence="2 3" key="1">
    <citation type="submission" date="2024-03" db="EMBL/GenBank/DDBJ databases">
        <title>Novel species of the genus Variovorax.</title>
        <authorList>
            <person name="Liu Q."/>
            <person name="Xin Y.-H."/>
        </authorList>
    </citation>
    <scope>NUCLEOTIDE SEQUENCE [LARGE SCALE GENOMIC DNA]</scope>
    <source>
        <strain evidence="2 3">KACC 18900</strain>
    </source>
</reference>
<dbReference type="RefSeq" id="WP_340345400.1">
    <property type="nucleotide sequence ID" value="NZ_JBBKZT010000013.1"/>
</dbReference>
<organism evidence="2 3">
    <name type="scientific">Variovorax rhizosphaerae</name>
    <dbReference type="NCBI Taxonomy" id="1836200"/>
    <lineage>
        <taxon>Bacteria</taxon>
        <taxon>Pseudomonadati</taxon>
        <taxon>Pseudomonadota</taxon>
        <taxon>Betaproteobacteria</taxon>
        <taxon>Burkholderiales</taxon>
        <taxon>Comamonadaceae</taxon>
        <taxon>Variovorax</taxon>
    </lineage>
</organism>
<dbReference type="NCBIfam" id="NF047595">
    <property type="entry name" value="IS66_ISRel24_TnpA"/>
    <property type="match status" value="1"/>
</dbReference>
<protein>
    <submittedName>
        <fullName evidence="2">Transposase</fullName>
    </submittedName>
</protein>
<dbReference type="Pfam" id="PF01527">
    <property type="entry name" value="HTH_Tnp_1"/>
    <property type="match status" value="1"/>
</dbReference>
<feature type="region of interest" description="Disordered" evidence="1">
    <location>
        <begin position="76"/>
        <end position="100"/>
    </location>
</feature>
<name>A0ABU8WRI7_9BURK</name>
<gene>
    <name evidence="2" type="ORF">WKW82_26210</name>
</gene>
<feature type="compositionally biased region" description="Pro residues" evidence="1">
    <location>
        <begin position="88"/>
        <end position="98"/>
    </location>
</feature>
<evidence type="ECO:0000313" key="3">
    <source>
        <dbReference type="Proteomes" id="UP001385892"/>
    </source>
</evidence>
<comment type="caution">
    <text evidence="2">The sequence shown here is derived from an EMBL/GenBank/DDBJ whole genome shotgun (WGS) entry which is preliminary data.</text>
</comment>
<dbReference type="InterPro" id="IPR002514">
    <property type="entry name" value="Transposase_8"/>
</dbReference>
<keyword evidence="3" id="KW-1185">Reference proteome</keyword>
<evidence type="ECO:0000313" key="2">
    <source>
        <dbReference type="EMBL" id="MEJ8850165.1"/>
    </source>
</evidence>
<dbReference type="InterPro" id="IPR009057">
    <property type="entry name" value="Homeodomain-like_sf"/>
</dbReference>
<dbReference type="Proteomes" id="UP001385892">
    <property type="component" value="Unassembled WGS sequence"/>
</dbReference>
<sequence>MESLNEREQPSQLPRGVLRVRSNGKRLYADEFKAELVRQCLVPGTSVAATGLAHGINANLLRRWIGLHGGGERAAAPSPTLLPVTLQAPPPASNPPPARGRVEPQIIEIEIHGARVRLQGPIDAQRLGVVLDVLAQRS</sequence>
<proteinExistence type="predicted"/>